<feature type="signal peptide" evidence="1">
    <location>
        <begin position="1"/>
        <end position="21"/>
    </location>
</feature>
<feature type="chain" id="PRO_5041638604" evidence="1">
    <location>
        <begin position="22"/>
        <end position="172"/>
    </location>
</feature>
<dbReference type="EMBL" id="CP123495">
    <property type="protein sequence ID" value="WGL94058.1"/>
    <property type="molecule type" value="Genomic_DNA"/>
</dbReference>
<dbReference type="AlphaFoldDB" id="A0AA95GCP6"/>
<evidence type="ECO:0000313" key="3">
    <source>
        <dbReference type="Proteomes" id="UP001177597"/>
    </source>
</evidence>
<dbReference type="InterPro" id="IPR009989">
    <property type="entry name" value="TrbM"/>
</dbReference>
<keyword evidence="1" id="KW-0732">Signal</keyword>
<accession>A0AA95GCP6</accession>
<geneLocation type="plasmid" evidence="2 3">
    <name>paIh5</name>
</geneLocation>
<reference evidence="2" key="1">
    <citation type="submission" date="2023-04" db="EMBL/GenBank/DDBJ databases">
        <title>Genome dynamics across the evolutionary transition to endosymbiosis.</title>
        <authorList>
            <person name="Siozios S."/>
            <person name="Nadal-Jimenez P."/>
            <person name="Azagi T."/>
            <person name="Sprong H."/>
            <person name="Frost C.L."/>
            <person name="Parratt S.R."/>
            <person name="Taylor G."/>
            <person name="Brettell L."/>
            <person name="Lew K.C."/>
            <person name="Croft L."/>
            <person name="King K.C."/>
            <person name="Brockhurst M.A."/>
            <person name="Hypsa V."/>
            <person name="Novakova E."/>
            <person name="Darby A.C."/>
            <person name="Hurst G.D.D."/>
        </authorList>
    </citation>
    <scope>NUCLEOTIDE SEQUENCE</scope>
    <source>
        <strain evidence="2">AIh</strain>
        <plasmid evidence="2">paIh5</plasmid>
    </source>
</reference>
<dbReference type="Pfam" id="PF07424">
    <property type="entry name" value="TrbM"/>
    <property type="match status" value="1"/>
</dbReference>
<evidence type="ECO:0000313" key="2">
    <source>
        <dbReference type="EMBL" id="WGL94058.1"/>
    </source>
</evidence>
<keyword evidence="2" id="KW-0614">Plasmid</keyword>
<protein>
    <submittedName>
        <fullName evidence="2">TrbM/KikA/MpfK family conjugal transfer protein</fullName>
    </submittedName>
</protein>
<dbReference type="Proteomes" id="UP001177597">
    <property type="component" value="Plasmid paIh5"/>
</dbReference>
<dbReference type="RefSeq" id="WP_280628470.1">
    <property type="nucleotide sequence ID" value="NZ_CP123495.1"/>
</dbReference>
<evidence type="ECO:0000256" key="1">
    <source>
        <dbReference type="SAM" id="SignalP"/>
    </source>
</evidence>
<organism evidence="2 3">
    <name type="scientific">Arsenophonus nasoniae</name>
    <name type="common">son-killer infecting Nasonia vitripennis</name>
    <dbReference type="NCBI Taxonomy" id="638"/>
    <lineage>
        <taxon>Bacteria</taxon>
        <taxon>Pseudomonadati</taxon>
        <taxon>Pseudomonadota</taxon>
        <taxon>Gammaproteobacteria</taxon>
        <taxon>Enterobacterales</taxon>
        <taxon>Morganellaceae</taxon>
        <taxon>Arsenophonus</taxon>
    </lineage>
</organism>
<sequence>MNRLLFTICAVLTGLSFYASAEDELTGDTKLACEAILCLSTNTRPTECAPSIRKFFSIHASKPWKTIQERKNFLSLCPSSKDNGMPEYKDLLANNAEKCSPDELNRYLFERKTRKVNNKQVFYYRISNKLPSYCEVFYNHEYNDSKPRYVGSDEWIESYLWEKNKGQYGHWK</sequence>
<gene>
    <name evidence="2" type="ORF">QE207_01580</name>
</gene>
<proteinExistence type="predicted"/>
<name>A0AA95GCP6_9GAMM</name>